<dbReference type="Gene3D" id="3.40.30.120">
    <property type="match status" value="1"/>
</dbReference>
<evidence type="ECO:0000256" key="4">
    <source>
        <dbReference type="SAM" id="MobiDB-lite"/>
    </source>
</evidence>
<comment type="cofactor">
    <cofactor evidence="1">
        <name>FAD</name>
        <dbReference type="ChEBI" id="CHEBI:57692"/>
    </cofactor>
</comment>
<comment type="caution">
    <text evidence="6">The sequence shown here is derived from an EMBL/GenBank/DDBJ whole genome shotgun (WGS) entry which is preliminary data.</text>
</comment>
<evidence type="ECO:0000256" key="3">
    <source>
        <dbReference type="ARBA" id="ARBA00022827"/>
    </source>
</evidence>
<feature type="domain" description="FAD-binding" evidence="5">
    <location>
        <begin position="3"/>
        <end position="347"/>
    </location>
</feature>
<dbReference type="InterPro" id="IPR002938">
    <property type="entry name" value="FAD-bd"/>
</dbReference>
<proteinExistence type="predicted"/>
<gene>
    <name evidence="6" type="ORF">RB614_39550</name>
</gene>
<dbReference type="Gene3D" id="3.50.50.60">
    <property type="entry name" value="FAD/NAD(P)-binding domain"/>
    <property type="match status" value="1"/>
</dbReference>
<keyword evidence="3" id="KW-0274">FAD</keyword>
<dbReference type="RefSeq" id="WP_308717854.1">
    <property type="nucleotide sequence ID" value="NZ_JAVHUY010000059.1"/>
</dbReference>
<dbReference type="InterPro" id="IPR050641">
    <property type="entry name" value="RIFMO-like"/>
</dbReference>
<keyword evidence="7" id="KW-1185">Reference proteome</keyword>
<dbReference type="PRINTS" id="PR00420">
    <property type="entry name" value="RNGMNOXGNASE"/>
</dbReference>
<sequence>MSADVLVVGAGPTGLALAAHLAAFDVSVMIVDRAADRAHESRALAIQPRTLEVLAGLRDGAGPGPDRSVSQRLVSAGNRMARLQVHAGGRVTTVPMFDLAMFDTAYPYLLVLSQAQTERILAEHLAAVGVEVRRQVTLTDLTQAPDGVECALRGPDGRVETAHARYVVGCDGAQSTVRRHAGIEFAGSTYPQVFALADLEADGLERGTAHAYLSAGGPLFFFPLERPATWRLLVMLPRSTSDTPGLDALQALTDGYTGGTVRLRDPVWMTTFRLHLRAATAYRSGRLFLAGDAAHIHSPAGAQGMNTGIQDATNLAWKLAAVLRGGPAELLDTYEAERAPVGRWVMRLSDRAFTAATSTSAPVRFARTRVVPLLLPLASRLRRARSTVLRATSQLDIRYRHSPLSTEGPGAPRRGPRAGDRLPEPPGTAMPGWQLLWPSDAPAPEHGTAQRLTVHRRPGKAILLVRPDGHIGYRSGPEGVDGLNAYIGRWFAG</sequence>
<keyword evidence="6" id="KW-0560">Oxidoreductase</keyword>
<organism evidence="6 7">
    <name type="scientific">Phytohabitans maris</name>
    <dbReference type="NCBI Taxonomy" id="3071409"/>
    <lineage>
        <taxon>Bacteria</taxon>
        <taxon>Bacillati</taxon>
        <taxon>Actinomycetota</taxon>
        <taxon>Actinomycetes</taxon>
        <taxon>Micromonosporales</taxon>
        <taxon>Micromonosporaceae</taxon>
    </lineage>
</organism>
<accession>A0ABU0ZUA6</accession>
<keyword evidence="6" id="KW-0503">Monooxygenase</keyword>
<reference evidence="6 7" key="1">
    <citation type="submission" date="2023-08" db="EMBL/GenBank/DDBJ databases">
        <title>Phytohabitans sansha sp. nov., isolated from marine sediment.</title>
        <authorList>
            <person name="Zhao Y."/>
            <person name="Yi K."/>
        </authorList>
    </citation>
    <scope>NUCLEOTIDE SEQUENCE [LARGE SCALE GENOMIC DNA]</scope>
    <source>
        <strain evidence="6 7">ZYX-F-186</strain>
    </source>
</reference>
<dbReference type="Proteomes" id="UP001230908">
    <property type="component" value="Unassembled WGS sequence"/>
</dbReference>
<evidence type="ECO:0000256" key="1">
    <source>
        <dbReference type="ARBA" id="ARBA00001974"/>
    </source>
</evidence>
<keyword evidence="2" id="KW-0285">Flavoprotein</keyword>
<protein>
    <submittedName>
        <fullName evidence="6">FAD-dependent monooxygenase</fullName>
    </submittedName>
</protein>
<dbReference type="Pfam" id="PF01494">
    <property type="entry name" value="FAD_binding_3"/>
    <property type="match status" value="1"/>
</dbReference>
<dbReference type="PANTHER" id="PTHR43004">
    <property type="entry name" value="TRK SYSTEM POTASSIUM UPTAKE PROTEIN"/>
    <property type="match status" value="1"/>
</dbReference>
<dbReference type="GO" id="GO:0004497">
    <property type="term" value="F:monooxygenase activity"/>
    <property type="evidence" value="ECO:0007669"/>
    <property type="project" value="UniProtKB-KW"/>
</dbReference>
<evidence type="ECO:0000259" key="5">
    <source>
        <dbReference type="Pfam" id="PF01494"/>
    </source>
</evidence>
<dbReference type="PANTHER" id="PTHR43004:SF19">
    <property type="entry name" value="BINDING MONOOXYGENASE, PUTATIVE (JCVI)-RELATED"/>
    <property type="match status" value="1"/>
</dbReference>
<dbReference type="EMBL" id="JAVHUY010000059">
    <property type="protein sequence ID" value="MDQ7910609.1"/>
    <property type="molecule type" value="Genomic_DNA"/>
</dbReference>
<evidence type="ECO:0000313" key="7">
    <source>
        <dbReference type="Proteomes" id="UP001230908"/>
    </source>
</evidence>
<evidence type="ECO:0000256" key="2">
    <source>
        <dbReference type="ARBA" id="ARBA00022630"/>
    </source>
</evidence>
<feature type="region of interest" description="Disordered" evidence="4">
    <location>
        <begin position="400"/>
        <end position="453"/>
    </location>
</feature>
<dbReference type="SUPFAM" id="SSF51905">
    <property type="entry name" value="FAD/NAD(P)-binding domain"/>
    <property type="match status" value="1"/>
</dbReference>
<name>A0ABU0ZUA6_9ACTN</name>
<dbReference type="Gene3D" id="3.30.70.2450">
    <property type="match status" value="1"/>
</dbReference>
<dbReference type="InterPro" id="IPR036188">
    <property type="entry name" value="FAD/NAD-bd_sf"/>
</dbReference>
<evidence type="ECO:0000313" key="6">
    <source>
        <dbReference type="EMBL" id="MDQ7910609.1"/>
    </source>
</evidence>